<feature type="region of interest" description="Disordered" evidence="6">
    <location>
        <begin position="74"/>
        <end position="93"/>
    </location>
</feature>
<dbReference type="InterPro" id="IPR016184">
    <property type="entry name" value="Capsid/spike_ssDNA_virus"/>
</dbReference>
<evidence type="ECO:0000256" key="3">
    <source>
        <dbReference type="ARBA" id="ARBA00022431"/>
    </source>
</evidence>
<feature type="compositionally biased region" description="Basic and acidic residues" evidence="6">
    <location>
        <begin position="1"/>
        <end position="13"/>
    </location>
</feature>
<evidence type="ECO:0000256" key="1">
    <source>
        <dbReference type="ARBA" id="ARBA00004328"/>
    </source>
</evidence>
<evidence type="ECO:0000256" key="5">
    <source>
        <dbReference type="ARBA" id="ARBA00022844"/>
    </source>
</evidence>
<organism evidence="8">
    <name type="scientific">Parvoviridae sp</name>
    <dbReference type="NCBI Taxonomy" id="1940570"/>
    <lineage>
        <taxon>Viruses</taxon>
        <taxon>Monodnaviria</taxon>
        <taxon>Shotokuvirae</taxon>
        <taxon>Cossaviricota</taxon>
        <taxon>Quintoviricetes</taxon>
        <taxon>Piccovirales</taxon>
        <taxon>Parvoviridae</taxon>
    </lineage>
</organism>
<feature type="compositionally biased region" description="Basic and acidic residues" evidence="6">
    <location>
        <begin position="55"/>
        <end position="64"/>
    </location>
</feature>
<evidence type="ECO:0000259" key="7">
    <source>
        <dbReference type="Pfam" id="PF00740"/>
    </source>
</evidence>
<evidence type="ECO:0000256" key="6">
    <source>
        <dbReference type="SAM" id="MobiDB-lite"/>
    </source>
</evidence>
<comment type="subcellular location">
    <subcellularLocation>
        <location evidence="1">Virion</location>
    </subcellularLocation>
</comment>
<dbReference type="EMBL" id="MT138299">
    <property type="protein sequence ID" value="QKE54948.1"/>
    <property type="molecule type" value="Genomic_DNA"/>
</dbReference>
<reference evidence="8" key="1">
    <citation type="submission" date="2020-01" db="EMBL/GenBank/DDBJ databases">
        <title>Viral genomes from wild and zoo birds in China.</title>
        <authorList>
            <person name="Dai Z."/>
            <person name="Shan L.T."/>
            <person name="Yang X.S."/>
        </authorList>
    </citation>
    <scope>NUCLEOTIDE SEQUENCE</scope>
    <source>
        <strain evidence="8">Wwb174par01</strain>
    </source>
</reference>
<name>A0A7D3V1H4_9VIRU</name>
<evidence type="ECO:0000256" key="2">
    <source>
        <dbReference type="ARBA" id="ARBA00005398"/>
    </source>
</evidence>
<feature type="region of interest" description="Disordered" evidence="6">
    <location>
        <begin position="106"/>
        <end position="144"/>
    </location>
</feature>
<feature type="region of interest" description="Disordered" evidence="6">
    <location>
        <begin position="1"/>
        <end position="65"/>
    </location>
</feature>
<dbReference type="SUPFAM" id="SSF88645">
    <property type="entry name" value="ssDNA viruses"/>
    <property type="match status" value="1"/>
</dbReference>
<accession>A0A7D3V1H4</accession>
<keyword evidence="5" id="KW-0946">Virion</keyword>
<dbReference type="GO" id="GO:0005198">
    <property type="term" value="F:structural molecule activity"/>
    <property type="evidence" value="ECO:0007669"/>
    <property type="project" value="InterPro"/>
</dbReference>
<dbReference type="GO" id="GO:0039615">
    <property type="term" value="C:T=1 icosahedral viral capsid"/>
    <property type="evidence" value="ECO:0007669"/>
    <property type="project" value="UniProtKB-KW"/>
</dbReference>
<sequence length="656" mass="73423">MAWKQRQDYDWLRPNRKTLSANDYKTAPAPQNDYFAGNDKGGRKSTKPVKSVGKQRSEQSEANRRRFFIIQALKKKAANKGPGGKSKQKLKHLDPELVQLHKAIAESRKNIPKPKPPAKLSVDVGDPEEGPAPKQPRLAEPEEDPDILEEVMAPGNEPDSTMDMDIPDGLMTESGEGGAGGGGPGGVGKSTGNWSCETVWGENTISTYASRHCVCLPRDNDAYKLIGYMDNDTTENTINAENESNWLGFSTPWNYIDFNRYSVFFSPRDWQRLLNTAARWRPRRVGIKIFNIQVINKTQVQGGGTQYNNDLSGTIQVFADQAGQFPKLTYPSQTTCMGSFPNMIYYTPQYCYITGSEAVPAQTTERHLAEMCNAETGFFVLDEHNSIMLRTGDDWSSEFQFDQNMPWCKNLMSSRSIMRRMNPIYDTYIGNCLGVDAKLGSFDTWRQPYLPGPYMKSSIPLDAESVTATMSQVPHVSVAGHRVTTIPGPPFYTTEAGDYIHTHPLYIRNEQGMNEGDNADVDITDHTNKFQRVSVSTKNQKFIGPGGPYWQNEVSASTQNPQNLVGVPWSGMQPSMVWDERPTSYFDCIWQEMPDSDHKFIPQPPTGGIPCVNSPGHVFVKVTPKPNGQVSGLIDQYATFTVTVAIEWEWEPYNPN</sequence>
<evidence type="ECO:0000256" key="4">
    <source>
        <dbReference type="ARBA" id="ARBA00022561"/>
    </source>
</evidence>
<comment type="similarity">
    <text evidence="2">Belongs to the parvoviridae capsid protein family.</text>
</comment>
<proteinExistence type="inferred from homology"/>
<dbReference type="Gene3D" id="2.170.30.10">
    <property type="entry name" value="Parvovirus coat protein VP1/VP2"/>
    <property type="match status" value="1"/>
</dbReference>
<evidence type="ECO:0000313" key="8">
    <source>
        <dbReference type="EMBL" id="QKE54948.1"/>
    </source>
</evidence>
<dbReference type="InterPro" id="IPR036952">
    <property type="entry name" value="VP1/VP2"/>
</dbReference>
<keyword evidence="4" id="KW-0167">Capsid protein</keyword>
<feature type="domain" description="Coat protein VP1/VP2 Parvovirus" evidence="7">
    <location>
        <begin position="180"/>
        <end position="650"/>
    </location>
</feature>
<dbReference type="Pfam" id="PF00740">
    <property type="entry name" value="VP1_2"/>
    <property type="match status" value="1"/>
</dbReference>
<dbReference type="InterPro" id="IPR001403">
    <property type="entry name" value="Parvovirus_coat"/>
</dbReference>
<keyword evidence="3" id="KW-1140">T=1 icosahedral capsid protein</keyword>
<protein>
    <submittedName>
        <fullName evidence="8">Capsid protein</fullName>
    </submittedName>
</protein>